<feature type="chain" id="PRO_5022263726" evidence="16">
    <location>
        <begin position="26"/>
        <end position="446"/>
    </location>
</feature>
<dbReference type="InParanoid" id="C3YC90"/>
<dbReference type="PRINTS" id="PR00252">
    <property type="entry name" value="NRIONCHANNEL"/>
</dbReference>
<keyword evidence="10" id="KW-0869">Chloride channel</keyword>
<evidence type="ECO:0000256" key="12">
    <source>
        <dbReference type="ARBA" id="ARBA00023214"/>
    </source>
</evidence>
<evidence type="ECO:0000256" key="3">
    <source>
        <dbReference type="ARBA" id="ARBA00022692"/>
    </source>
</evidence>
<feature type="coiled-coil region" evidence="17">
    <location>
        <begin position="341"/>
        <end position="368"/>
    </location>
</feature>
<dbReference type="GO" id="GO:0005254">
    <property type="term" value="F:chloride channel activity"/>
    <property type="evidence" value="ECO:0007669"/>
    <property type="project" value="UniProtKB-KW"/>
</dbReference>
<evidence type="ECO:0000256" key="6">
    <source>
        <dbReference type="ARBA" id="ARBA00023018"/>
    </source>
</evidence>
<evidence type="ECO:0000313" key="20">
    <source>
        <dbReference type="EMBL" id="EEN62122.1"/>
    </source>
</evidence>
<feature type="transmembrane region" description="Helical" evidence="16">
    <location>
        <begin position="415"/>
        <end position="436"/>
    </location>
</feature>
<dbReference type="InterPro" id="IPR036734">
    <property type="entry name" value="Neur_chan_lig-bd_sf"/>
</dbReference>
<evidence type="ECO:0000259" key="18">
    <source>
        <dbReference type="Pfam" id="PF02931"/>
    </source>
</evidence>
<comment type="subcellular location">
    <subcellularLocation>
        <location evidence="15">Postsynaptic cell membrane</location>
        <topology evidence="15">Multi-pass membrane protein</topology>
    </subcellularLocation>
</comment>
<evidence type="ECO:0000256" key="11">
    <source>
        <dbReference type="ARBA" id="ARBA00023180"/>
    </source>
</evidence>
<dbReference type="NCBIfam" id="TIGR00860">
    <property type="entry name" value="LIC"/>
    <property type="match status" value="1"/>
</dbReference>
<evidence type="ECO:0000256" key="10">
    <source>
        <dbReference type="ARBA" id="ARBA00023173"/>
    </source>
</evidence>
<dbReference type="GO" id="GO:0005230">
    <property type="term" value="F:extracellular ligand-gated monoatomic ion channel activity"/>
    <property type="evidence" value="ECO:0007669"/>
    <property type="project" value="InterPro"/>
</dbReference>
<comment type="caution">
    <text evidence="16">Lacks conserved residue(s) required for the propagation of feature annotation.</text>
</comment>
<keyword evidence="14 16" id="KW-0407">Ion channel</keyword>
<dbReference type="PANTHER" id="PTHR18945">
    <property type="entry name" value="NEUROTRANSMITTER GATED ION CHANNEL"/>
    <property type="match status" value="1"/>
</dbReference>
<evidence type="ECO:0000256" key="14">
    <source>
        <dbReference type="ARBA" id="ARBA00023303"/>
    </source>
</evidence>
<dbReference type="GO" id="GO:0034707">
    <property type="term" value="C:chloride channel complex"/>
    <property type="evidence" value="ECO:0007669"/>
    <property type="project" value="UniProtKB-KW"/>
</dbReference>
<dbReference type="STRING" id="7739.C3YC90"/>
<keyword evidence="5 16" id="KW-1133">Transmembrane helix</keyword>
<keyword evidence="3 16" id="KW-0812">Transmembrane</keyword>
<keyword evidence="1 16" id="KW-0813">Transport</keyword>
<proteinExistence type="inferred from homology"/>
<feature type="transmembrane region" description="Helical" evidence="16">
    <location>
        <begin position="246"/>
        <end position="268"/>
    </location>
</feature>
<dbReference type="EMBL" id="GG666500">
    <property type="protein sequence ID" value="EEN62122.1"/>
    <property type="molecule type" value="Genomic_DNA"/>
</dbReference>
<feature type="domain" description="Neurotransmitter-gated ion-channel transmembrane" evidence="19">
    <location>
        <begin position="253"/>
        <end position="336"/>
    </location>
</feature>
<dbReference type="Gene3D" id="1.20.58.390">
    <property type="entry name" value="Neurotransmitter-gated ion-channel transmembrane domain"/>
    <property type="match status" value="1"/>
</dbReference>
<gene>
    <name evidence="20" type="ORF">BRAFLDRAFT_88022</name>
</gene>
<dbReference type="InterPro" id="IPR006028">
    <property type="entry name" value="GABAA/Glycine_rcpt"/>
</dbReference>
<dbReference type="InterPro" id="IPR036719">
    <property type="entry name" value="Neuro-gated_channel_TM_sf"/>
</dbReference>
<accession>C3YC90</accession>
<dbReference type="AlphaFoldDB" id="C3YC90"/>
<keyword evidence="12" id="KW-0868">Chloride</keyword>
<dbReference type="PROSITE" id="PS00236">
    <property type="entry name" value="NEUROTR_ION_CHANNEL"/>
    <property type="match status" value="1"/>
</dbReference>
<dbReference type="eggNOG" id="KOG3644">
    <property type="taxonomic scope" value="Eukaryota"/>
</dbReference>
<sequence length="446" mass="50911">MGLNHGAAFTLFSCLLFHLGRMGHCEEKNCAVDISKRKQDTPSDLLDSMLCDYDHRIRPNFEGEPVIVTCEMFVKSIGSIEERTMDYSVNIFLRQKWNDPRLAFTKYNHTIAVDVSLLKQLWQPDLFFVNEKSAKFHSVTVDNKFLRISPNGDILYSSRLTLQLACEMNLEKFPLDYQRCDIQMESYGFTTENLILQWKEDNPVQLGNSELSKFNIIGVDTIDCPQNYTTGTYTCIAVQFHLQRKIGYYLIQLYIPSILIVIISWISFWITMESAPARTALGITTVLTMTTQSTSSRASMPEVSYIRSIDIWMAVCQMFVFAALLEFAAVNFLGRQDKHLLRSLKIRRNKTNAKADEAETQAAEKYKKLAGQYGMGSASSKVLENDHAKAAKNKKKDIAAVFLSRAKWIDMISRFAFPIAFLVFNVLYWGTYLATFDERGSPGDML</sequence>
<dbReference type="PRINTS" id="PR00253">
    <property type="entry name" value="GABAARECEPTR"/>
</dbReference>
<feature type="transmembrane region" description="Helical" evidence="16">
    <location>
        <begin position="311"/>
        <end position="333"/>
    </location>
</feature>
<keyword evidence="9" id="KW-1015">Disulfide bond</keyword>
<dbReference type="SUPFAM" id="SSF63712">
    <property type="entry name" value="Nicotinic receptor ligand binding domain-like"/>
    <property type="match status" value="1"/>
</dbReference>
<dbReference type="FunFam" id="2.70.170.10:FF:000014">
    <property type="entry name" value="Glycine receptor subunit beta"/>
    <property type="match status" value="1"/>
</dbReference>
<keyword evidence="6" id="KW-0770">Synapse</keyword>
<evidence type="ECO:0000256" key="13">
    <source>
        <dbReference type="ARBA" id="ARBA00023257"/>
    </source>
</evidence>
<dbReference type="InterPro" id="IPR018000">
    <property type="entry name" value="Neurotransmitter_ion_chnl_CS"/>
</dbReference>
<keyword evidence="13" id="KW-0628">Postsynaptic cell membrane</keyword>
<keyword evidence="11" id="KW-0325">Glycoprotein</keyword>
<keyword evidence="17" id="KW-0175">Coiled coil</keyword>
<dbReference type="Pfam" id="PF02931">
    <property type="entry name" value="Neur_chan_LBD"/>
    <property type="match status" value="1"/>
</dbReference>
<dbReference type="GO" id="GO:0004888">
    <property type="term" value="F:transmembrane signaling receptor activity"/>
    <property type="evidence" value="ECO:0007669"/>
    <property type="project" value="InterPro"/>
</dbReference>
<evidence type="ECO:0000256" key="1">
    <source>
        <dbReference type="ARBA" id="ARBA00022448"/>
    </source>
</evidence>
<evidence type="ECO:0000256" key="17">
    <source>
        <dbReference type="SAM" id="Coils"/>
    </source>
</evidence>
<evidence type="ECO:0000256" key="16">
    <source>
        <dbReference type="RuleBase" id="RU000687"/>
    </source>
</evidence>
<evidence type="ECO:0000256" key="2">
    <source>
        <dbReference type="ARBA" id="ARBA00022475"/>
    </source>
</evidence>
<keyword evidence="2" id="KW-1003">Cell membrane</keyword>
<dbReference type="InterPro" id="IPR038050">
    <property type="entry name" value="Neuro_actylchol_rec"/>
</dbReference>
<keyword evidence="7 16" id="KW-0406">Ion transport</keyword>
<dbReference type="InterPro" id="IPR006029">
    <property type="entry name" value="Neurotrans-gated_channel_TM"/>
</dbReference>
<organism>
    <name type="scientific">Branchiostoma floridae</name>
    <name type="common">Florida lancelet</name>
    <name type="synonym">Amphioxus</name>
    <dbReference type="NCBI Taxonomy" id="7739"/>
    <lineage>
        <taxon>Eukaryota</taxon>
        <taxon>Metazoa</taxon>
        <taxon>Chordata</taxon>
        <taxon>Cephalochordata</taxon>
        <taxon>Leptocardii</taxon>
        <taxon>Amphioxiformes</taxon>
        <taxon>Branchiostomatidae</taxon>
        <taxon>Branchiostoma</taxon>
    </lineage>
</organism>
<dbReference type="CDD" id="cd18991">
    <property type="entry name" value="LGIC_ECD_GlyR"/>
    <property type="match status" value="1"/>
</dbReference>
<feature type="signal peptide" evidence="16">
    <location>
        <begin position="1"/>
        <end position="25"/>
    </location>
</feature>
<dbReference type="FunFam" id="1.20.58.390:FF:000067">
    <property type="entry name" value="Glycine receptor subunit alpha-2"/>
    <property type="match status" value="1"/>
</dbReference>
<evidence type="ECO:0000256" key="5">
    <source>
        <dbReference type="ARBA" id="ARBA00022989"/>
    </source>
</evidence>
<dbReference type="Gene3D" id="2.70.170.10">
    <property type="entry name" value="Neurotransmitter-gated ion-channel ligand-binding domain"/>
    <property type="match status" value="1"/>
</dbReference>
<evidence type="ECO:0000256" key="7">
    <source>
        <dbReference type="ARBA" id="ARBA00023065"/>
    </source>
</evidence>
<dbReference type="GO" id="GO:0045211">
    <property type="term" value="C:postsynaptic membrane"/>
    <property type="evidence" value="ECO:0007669"/>
    <property type="project" value="UniProtKB-SubCell"/>
</dbReference>
<reference evidence="20" key="1">
    <citation type="journal article" date="2008" name="Nature">
        <title>The amphioxus genome and the evolution of the chordate karyotype.</title>
        <authorList>
            <consortium name="US DOE Joint Genome Institute (JGI-PGF)"/>
            <person name="Putnam N.H."/>
            <person name="Butts T."/>
            <person name="Ferrier D.E.K."/>
            <person name="Furlong R.F."/>
            <person name="Hellsten U."/>
            <person name="Kawashima T."/>
            <person name="Robinson-Rechavi M."/>
            <person name="Shoguchi E."/>
            <person name="Terry A."/>
            <person name="Yu J.-K."/>
            <person name="Benito-Gutierrez E.L."/>
            <person name="Dubchak I."/>
            <person name="Garcia-Fernandez J."/>
            <person name="Gibson-Brown J.J."/>
            <person name="Grigoriev I.V."/>
            <person name="Horton A.C."/>
            <person name="de Jong P.J."/>
            <person name="Jurka J."/>
            <person name="Kapitonov V.V."/>
            <person name="Kohara Y."/>
            <person name="Kuroki Y."/>
            <person name="Lindquist E."/>
            <person name="Lucas S."/>
            <person name="Osoegawa K."/>
            <person name="Pennacchio L.A."/>
            <person name="Salamov A.A."/>
            <person name="Satou Y."/>
            <person name="Sauka-Spengler T."/>
            <person name="Schmutz J."/>
            <person name="Shin-I T."/>
            <person name="Toyoda A."/>
            <person name="Bronner-Fraser M."/>
            <person name="Fujiyama A."/>
            <person name="Holland L.Z."/>
            <person name="Holland P.W.H."/>
            <person name="Satoh N."/>
            <person name="Rokhsar D.S."/>
        </authorList>
    </citation>
    <scope>NUCLEOTIDE SEQUENCE [LARGE SCALE GENOMIC DNA]</scope>
    <source>
        <strain evidence="20">S238N-H82</strain>
        <tissue evidence="20">Testes</tissue>
    </source>
</reference>
<dbReference type="Pfam" id="PF02932">
    <property type="entry name" value="Neur_chan_memb"/>
    <property type="match status" value="1"/>
</dbReference>
<feature type="domain" description="Neurotransmitter-gated ion-channel ligand-binding" evidence="18">
    <location>
        <begin position="44"/>
        <end position="246"/>
    </location>
</feature>
<evidence type="ECO:0000256" key="4">
    <source>
        <dbReference type="ARBA" id="ARBA00022729"/>
    </source>
</evidence>
<keyword evidence="8 16" id="KW-0472">Membrane</keyword>
<evidence type="ECO:0000256" key="15">
    <source>
        <dbReference type="ARBA" id="ARBA00034104"/>
    </source>
</evidence>
<dbReference type="InterPro" id="IPR006201">
    <property type="entry name" value="Neur_channel"/>
</dbReference>
<evidence type="ECO:0000256" key="8">
    <source>
        <dbReference type="ARBA" id="ARBA00023136"/>
    </source>
</evidence>
<keyword evidence="4 16" id="KW-0732">Signal</keyword>
<name>C3YC90_BRAFL</name>
<evidence type="ECO:0000256" key="9">
    <source>
        <dbReference type="ARBA" id="ARBA00023157"/>
    </source>
</evidence>
<evidence type="ECO:0000259" key="19">
    <source>
        <dbReference type="Pfam" id="PF02932"/>
    </source>
</evidence>
<protein>
    <submittedName>
        <fullName evidence="20">Uncharacterized protein</fullName>
    </submittedName>
</protein>
<comment type="similarity">
    <text evidence="16">Belongs to the ligand-gated ion channel (TC 1.A.9) family.</text>
</comment>
<dbReference type="InterPro" id="IPR006202">
    <property type="entry name" value="Neur_chan_lig-bd"/>
</dbReference>
<dbReference type="SUPFAM" id="SSF90112">
    <property type="entry name" value="Neurotransmitter-gated ion-channel transmembrane pore"/>
    <property type="match status" value="1"/>
</dbReference>